<dbReference type="EMBL" id="JACKTI010000029">
    <property type="protein sequence ID" value="MCV7023639.1"/>
    <property type="molecule type" value="Genomic_DNA"/>
</dbReference>
<dbReference type="Proteomes" id="UP000069773">
    <property type="component" value="Unassembled WGS sequence"/>
</dbReference>
<keyword evidence="1" id="KW-0175">Coiled coil</keyword>
<dbReference type="AlphaFoldDB" id="A0AAW5SHD9"/>
<dbReference type="Proteomes" id="UP001207528">
    <property type="component" value="Unassembled WGS sequence"/>
</dbReference>
<evidence type="ECO:0000313" key="5">
    <source>
        <dbReference type="Proteomes" id="UP001207528"/>
    </source>
</evidence>
<protein>
    <submittedName>
        <fullName evidence="3">Uncharacterized protein</fullName>
    </submittedName>
</protein>
<reference evidence="2 4" key="1">
    <citation type="journal article" date="2016" name="Genome Announc.">
        <title>Draft Genome Sequences of Five Rapidly Growing Mycobacterium Species, M. thermoresistibile, M. fortuitum subsp. acetamidolyticum, M. canariasense, M. brisbanense, and M. novocastrense.</title>
        <authorList>
            <person name="Katahira K."/>
            <person name="Ogura Y."/>
            <person name="Gotoh Y."/>
            <person name="Hayashi T."/>
        </authorList>
    </citation>
    <scope>NUCLEOTIDE SEQUENCE [LARGE SCALE GENOMIC DNA]</scope>
    <source>
        <strain evidence="2 4">JCM18114</strain>
    </source>
</reference>
<dbReference type="EMBL" id="BCTA01000013">
    <property type="protein sequence ID" value="GAT07717.1"/>
    <property type="molecule type" value="Genomic_DNA"/>
</dbReference>
<organism evidence="3 5">
    <name type="scientific">Mycolicibacterium novocastrense</name>
    <name type="common">Mycobacterium novocastrense</name>
    <dbReference type="NCBI Taxonomy" id="59813"/>
    <lineage>
        <taxon>Bacteria</taxon>
        <taxon>Bacillati</taxon>
        <taxon>Actinomycetota</taxon>
        <taxon>Actinomycetes</taxon>
        <taxon>Mycobacteriales</taxon>
        <taxon>Mycobacteriaceae</taxon>
        <taxon>Mycolicibacterium</taxon>
    </lineage>
</organism>
<keyword evidence="4" id="KW-1185">Reference proteome</keyword>
<sequence>MDGETRGNDITALTAQRDALKKELADLQHQIEAAERAAVDRKVLAAAIEQAQRDRDALTSPTVEDLRETAENLCDAIERAWTGLIDTVGACETMAAKAPEVPPPPALPAALSATGAARTQLIEQLHAADIAYLTLPEIPPFTTVVTRSADGPR</sequence>
<evidence type="ECO:0000313" key="3">
    <source>
        <dbReference type="EMBL" id="MCV7023639.1"/>
    </source>
</evidence>
<reference evidence="3" key="2">
    <citation type="submission" date="2020-07" db="EMBL/GenBank/DDBJ databases">
        <authorList>
            <person name="Pettersson B.M.F."/>
            <person name="Behra P.R.K."/>
            <person name="Ramesh M."/>
            <person name="Das S."/>
            <person name="Dasgupta S."/>
            <person name="Kirsebom L.A."/>
        </authorList>
    </citation>
    <scope>NUCLEOTIDE SEQUENCE</scope>
    <source>
        <strain evidence="3">DSM 44203</strain>
    </source>
</reference>
<dbReference type="RefSeq" id="WP_067387537.1">
    <property type="nucleotide sequence ID" value="NZ_BCTA01000013.1"/>
</dbReference>
<reference evidence="3" key="3">
    <citation type="journal article" date="2022" name="BMC Genomics">
        <title>Comparative genome analysis of mycobacteria focusing on tRNA and non-coding RNA.</title>
        <authorList>
            <person name="Behra P.R.K."/>
            <person name="Pettersson B.M.F."/>
            <person name="Ramesh M."/>
            <person name="Das S."/>
            <person name="Dasgupta S."/>
            <person name="Kirsebom L.A."/>
        </authorList>
    </citation>
    <scope>NUCLEOTIDE SEQUENCE</scope>
    <source>
        <strain evidence="3">DSM 44203</strain>
    </source>
</reference>
<evidence type="ECO:0000256" key="1">
    <source>
        <dbReference type="SAM" id="Coils"/>
    </source>
</evidence>
<name>A0AAW5SHD9_MYCNV</name>
<proteinExistence type="predicted"/>
<evidence type="ECO:0000313" key="4">
    <source>
        <dbReference type="Proteomes" id="UP000069773"/>
    </source>
</evidence>
<feature type="coiled-coil region" evidence="1">
    <location>
        <begin position="10"/>
        <end position="37"/>
    </location>
</feature>
<comment type="caution">
    <text evidence="3">The sequence shown here is derived from an EMBL/GenBank/DDBJ whole genome shotgun (WGS) entry which is preliminary data.</text>
</comment>
<gene>
    <name evidence="3" type="ORF">H7I77_09800</name>
    <name evidence="2" type="ORF">RMCN_0850</name>
</gene>
<evidence type="ECO:0000313" key="2">
    <source>
        <dbReference type="EMBL" id="GAT07717.1"/>
    </source>
</evidence>
<accession>A0AAW5SHD9</accession>